<dbReference type="PANTHER" id="PTHR23189">
    <property type="entry name" value="RNA RECOGNITION MOTIF-CONTAINING"/>
    <property type="match status" value="1"/>
</dbReference>
<dbReference type="PROSITE" id="PS50102">
    <property type="entry name" value="RRM"/>
    <property type="match status" value="2"/>
</dbReference>
<name>A0A9P0NYG1_ACAOB</name>
<dbReference type="FunFam" id="3.30.70.330:FF:000043">
    <property type="entry name" value="paraspeckle component 1 isoform X1"/>
    <property type="match status" value="1"/>
</dbReference>
<keyword evidence="4" id="KW-0175">Coiled coil</keyword>
<comment type="caution">
    <text evidence="7">The sequence shown here is derived from an EMBL/GenBank/DDBJ whole genome shotgun (WGS) entry which is preliminary data.</text>
</comment>
<feature type="coiled-coil region" evidence="4">
    <location>
        <begin position="268"/>
        <end position="299"/>
    </location>
</feature>
<proteinExistence type="predicted"/>
<dbReference type="SUPFAM" id="SSF54928">
    <property type="entry name" value="RNA-binding domain, RBD"/>
    <property type="match status" value="1"/>
</dbReference>
<evidence type="ECO:0000256" key="2">
    <source>
        <dbReference type="ARBA" id="ARBA00022884"/>
    </source>
</evidence>
<protein>
    <recommendedName>
        <fullName evidence="6">RRM domain-containing protein</fullName>
    </recommendedName>
</protein>
<evidence type="ECO:0000256" key="1">
    <source>
        <dbReference type="ARBA" id="ARBA00022737"/>
    </source>
</evidence>
<dbReference type="InterPro" id="IPR012677">
    <property type="entry name" value="Nucleotide-bd_a/b_plait_sf"/>
</dbReference>
<evidence type="ECO:0000313" key="8">
    <source>
        <dbReference type="Proteomes" id="UP001152888"/>
    </source>
</evidence>
<dbReference type="InterPro" id="IPR012975">
    <property type="entry name" value="NOPS"/>
</dbReference>
<evidence type="ECO:0000313" key="7">
    <source>
        <dbReference type="EMBL" id="CAH1964028.1"/>
    </source>
</evidence>
<dbReference type="InterPro" id="IPR000504">
    <property type="entry name" value="RRM_dom"/>
</dbReference>
<evidence type="ECO:0000259" key="6">
    <source>
        <dbReference type="PROSITE" id="PS50102"/>
    </source>
</evidence>
<dbReference type="OrthoDB" id="10067824at2759"/>
<dbReference type="SMART" id="SM00360">
    <property type="entry name" value="RRM"/>
    <property type="match status" value="2"/>
</dbReference>
<dbReference type="Gene3D" id="3.30.70.330">
    <property type="match status" value="2"/>
</dbReference>
<dbReference type="Gene3D" id="6.10.250.1170">
    <property type="match status" value="1"/>
</dbReference>
<dbReference type="GO" id="GO:0003723">
    <property type="term" value="F:RNA binding"/>
    <property type="evidence" value="ECO:0007669"/>
    <property type="project" value="UniProtKB-UniRule"/>
</dbReference>
<dbReference type="AlphaFoldDB" id="A0A9P0NYG1"/>
<reference evidence="7" key="1">
    <citation type="submission" date="2022-03" db="EMBL/GenBank/DDBJ databases">
        <authorList>
            <person name="Sayadi A."/>
        </authorList>
    </citation>
    <scope>NUCLEOTIDE SEQUENCE</scope>
</reference>
<feature type="region of interest" description="Disordered" evidence="5">
    <location>
        <begin position="1"/>
        <end position="32"/>
    </location>
</feature>
<dbReference type="Pfam" id="PF08075">
    <property type="entry name" value="NOPS"/>
    <property type="match status" value="1"/>
</dbReference>
<evidence type="ECO:0000256" key="4">
    <source>
        <dbReference type="SAM" id="Coils"/>
    </source>
</evidence>
<evidence type="ECO:0000256" key="3">
    <source>
        <dbReference type="PROSITE-ProRule" id="PRU00176"/>
    </source>
</evidence>
<organism evidence="7 8">
    <name type="scientific">Acanthoscelides obtectus</name>
    <name type="common">Bean weevil</name>
    <name type="synonym">Bruchus obtectus</name>
    <dbReference type="NCBI Taxonomy" id="200917"/>
    <lineage>
        <taxon>Eukaryota</taxon>
        <taxon>Metazoa</taxon>
        <taxon>Ecdysozoa</taxon>
        <taxon>Arthropoda</taxon>
        <taxon>Hexapoda</taxon>
        <taxon>Insecta</taxon>
        <taxon>Pterygota</taxon>
        <taxon>Neoptera</taxon>
        <taxon>Endopterygota</taxon>
        <taxon>Coleoptera</taxon>
        <taxon>Polyphaga</taxon>
        <taxon>Cucujiformia</taxon>
        <taxon>Chrysomeloidea</taxon>
        <taxon>Chrysomelidae</taxon>
        <taxon>Bruchinae</taxon>
        <taxon>Bruchini</taxon>
        <taxon>Acanthoscelides</taxon>
    </lineage>
</organism>
<keyword evidence="8" id="KW-1185">Reference proteome</keyword>
<sequence length="393" mass="46136">MSTEGDGFANVQPDAKEHQEHPNQNQRFSRGHRKSDFEIVVDKLRQIQIPAVDLPPNKYNDKFLGRYRLYIHNLAKTATQDDIKELLKPYGEIGNIFLQNNKTFALVQMDYYYNALRAKSELHGTMLKERKIYISFSPFASIVVKNLSPFVTNEYLHLAFSVFGDIEFCCVFANKRGKSTGEGLVDFVKRGSVVLAKRLCSENPFFLTASLRPIEIEDYVPPLDTCDGLSEDKVRNHPQLYQERQFGPRFACDDTFERMYAGRFRELRSNFNSKMEQLKLQLQEEEKALETELMQAKYDYETERLKEIIRQRETERERLWIQNREDNSYRPPDNLFHQASQLSSILDVEERKIQEQWNKTTYGWDSEYQRAGPSGSRRKNPEVIVHCAKKERL</sequence>
<accession>A0A9P0NYG1</accession>
<keyword evidence="2 3" id="KW-0694">RNA-binding</keyword>
<dbReference type="Proteomes" id="UP001152888">
    <property type="component" value="Unassembled WGS sequence"/>
</dbReference>
<gene>
    <name evidence="7" type="ORF">ACAOBT_LOCUS5549</name>
</gene>
<dbReference type="Pfam" id="PF00076">
    <property type="entry name" value="RRM_1"/>
    <property type="match status" value="2"/>
</dbReference>
<feature type="domain" description="RRM" evidence="6">
    <location>
        <begin position="67"/>
        <end position="139"/>
    </location>
</feature>
<dbReference type="EMBL" id="CAKOFQ010006712">
    <property type="protein sequence ID" value="CAH1964028.1"/>
    <property type="molecule type" value="Genomic_DNA"/>
</dbReference>
<feature type="domain" description="RRM" evidence="6">
    <location>
        <begin position="140"/>
        <end position="221"/>
    </location>
</feature>
<keyword evidence="1" id="KW-0677">Repeat</keyword>
<dbReference type="InterPro" id="IPR035979">
    <property type="entry name" value="RBD_domain_sf"/>
</dbReference>
<evidence type="ECO:0000256" key="5">
    <source>
        <dbReference type="SAM" id="MobiDB-lite"/>
    </source>
</evidence>